<evidence type="ECO:0000256" key="10">
    <source>
        <dbReference type="SAM" id="Phobius"/>
    </source>
</evidence>
<name>A0AAW0EV34_9TRYP</name>
<dbReference type="EMBL" id="JAECZO010000111">
    <property type="protein sequence ID" value="KAK7197589.1"/>
    <property type="molecule type" value="Genomic_DNA"/>
</dbReference>
<keyword evidence="4" id="KW-0808">Transferase</keyword>
<keyword evidence="12" id="KW-1185">Reference proteome</keyword>
<evidence type="ECO:0000313" key="11">
    <source>
        <dbReference type="EMBL" id="KAK7197589.1"/>
    </source>
</evidence>
<organism evidence="11 12">
    <name type="scientific">Novymonas esmeraldas</name>
    <dbReference type="NCBI Taxonomy" id="1808958"/>
    <lineage>
        <taxon>Eukaryota</taxon>
        <taxon>Discoba</taxon>
        <taxon>Euglenozoa</taxon>
        <taxon>Kinetoplastea</taxon>
        <taxon>Metakinetoplastina</taxon>
        <taxon>Trypanosomatida</taxon>
        <taxon>Trypanosomatidae</taxon>
        <taxon>Novymonas</taxon>
    </lineage>
</organism>
<evidence type="ECO:0000256" key="4">
    <source>
        <dbReference type="ARBA" id="ARBA00022679"/>
    </source>
</evidence>
<evidence type="ECO:0000256" key="7">
    <source>
        <dbReference type="ARBA" id="ARBA00022989"/>
    </source>
</evidence>
<keyword evidence="6" id="KW-0735">Signal-anchor</keyword>
<dbReference type="Proteomes" id="UP001430356">
    <property type="component" value="Unassembled WGS sequence"/>
</dbReference>
<dbReference type="PANTHER" id="PTHR11214:SF351">
    <property type="entry name" value="BETA-1,3-GALACTOSYLTRANSFERASE PVG3"/>
    <property type="match status" value="1"/>
</dbReference>
<evidence type="ECO:0000256" key="3">
    <source>
        <dbReference type="ARBA" id="ARBA00022676"/>
    </source>
</evidence>
<evidence type="ECO:0000313" key="12">
    <source>
        <dbReference type="Proteomes" id="UP001430356"/>
    </source>
</evidence>
<proteinExistence type="inferred from homology"/>
<reference evidence="11 12" key="1">
    <citation type="journal article" date="2021" name="MBio">
        <title>A New Model Trypanosomatid, Novymonas esmeraldas: Genomic Perception of Its 'Candidatus Pandoraea novymonadis' Endosymbiont.</title>
        <authorList>
            <person name="Zakharova A."/>
            <person name="Saura A."/>
            <person name="Butenko A."/>
            <person name="Podesvova L."/>
            <person name="Warmusova S."/>
            <person name="Kostygov A.Y."/>
            <person name="Nenarokova A."/>
            <person name="Lukes J."/>
            <person name="Opperdoes F.R."/>
            <person name="Yurchenko V."/>
        </authorList>
    </citation>
    <scope>NUCLEOTIDE SEQUENCE [LARGE SCALE GENOMIC DNA]</scope>
    <source>
        <strain evidence="11 12">E262AT.01</strain>
    </source>
</reference>
<evidence type="ECO:0000256" key="8">
    <source>
        <dbReference type="ARBA" id="ARBA00023034"/>
    </source>
</evidence>
<keyword evidence="7 10" id="KW-1133">Transmembrane helix</keyword>
<keyword evidence="5 10" id="KW-0812">Transmembrane</keyword>
<evidence type="ECO:0000256" key="5">
    <source>
        <dbReference type="ARBA" id="ARBA00022692"/>
    </source>
</evidence>
<evidence type="ECO:0000256" key="2">
    <source>
        <dbReference type="ARBA" id="ARBA00008661"/>
    </source>
</evidence>
<comment type="caution">
    <text evidence="11">The sequence shown here is derived from an EMBL/GenBank/DDBJ whole genome shotgun (WGS) entry which is preliminary data.</text>
</comment>
<comment type="similarity">
    <text evidence="2">Belongs to the glycosyltransferase 31 family.</text>
</comment>
<dbReference type="PANTHER" id="PTHR11214">
    <property type="entry name" value="BETA-1,3-N-ACETYLGLUCOSAMINYLTRANSFERASE"/>
    <property type="match status" value="1"/>
</dbReference>
<dbReference type="GO" id="GO:0016758">
    <property type="term" value="F:hexosyltransferase activity"/>
    <property type="evidence" value="ECO:0007669"/>
    <property type="project" value="InterPro"/>
</dbReference>
<accession>A0AAW0EV34</accession>
<keyword evidence="8" id="KW-0333">Golgi apparatus</keyword>
<evidence type="ECO:0000256" key="6">
    <source>
        <dbReference type="ARBA" id="ARBA00022968"/>
    </source>
</evidence>
<sequence>MEWMDRSVRTPSASLSLGVSISGELAHLDTVVSDAVCVVPASCASTSLSARSSALSQRASRARHAVRAAARDGAKYIRRRAAEARRHPALFAARVVVAVACVCALRWIVLWSSRRPPVTEAHLVHMLGPLTAPWAVLVQHAGASARLSIPAMEKERLALCAASGAEAVAACTAAALVVTTRSLPAWTLRVVDTQCADCTDTHTAAGALRALAPGASSHGVFATSAAPLGRIGPMVLAMASVTDDVDVRVELPRWAWLRHVYGDTFPTADGVAEAAPGGGAAAGAPYLAVMGIPSTDQRARVALRDAQRRTWLSYQEVARNDNQFRGALLTLYVFAAVEPAPVVSEPNVKAPRDDAMTPSAVPVNVTATPSELQERLKLLLPTTEEYGAAADTLLAQAEAEAAEALAGARYQQRRMRLRRDRGDTVVDDTPCAEVVTTWSDGTAATSALTYLAQSLSLPVTPAFTAPAEFICAASSALWQEALTHRNVVWIDMMTDRRPTTDKKLGDTSKWGLGTEVGMSQKLILWLEYAYHAFPTVPFIVKGDDDSYMKVPQFLSDVRYVMGGAQLRRPPPTSNVAAAATMANVSESTAECLYMGSMRSFRGVPFHAGMTFLLHRRVVRGVLEAPRNSAAAASDVVLVAVKEFDPALSNMYHATRFQSEDILTGNLVQASRSRSRELCPNNRMWYVRERFARFHDMHRGKMHDVTWSTVVAHRCTPADTYYLHHYFQAELAATLNMTEKTAAAAAAAWAAAQRGTMGPEVVGWDALPDVRWVRDTQHTPKYDMADADGVAVYHNVYHPFAWPDRHVHHGWESEPRR</sequence>
<dbReference type="GO" id="GO:0000139">
    <property type="term" value="C:Golgi membrane"/>
    <property type="evidence" value="ECO:0007669"/>
    <property type="project" value="UniProtKB-SubCell"/>
</dbReference>
<keyword evidence="9 10" id="KW-0472">Membrane</keyword>
<gene>
    <name evidence="11" type="ORF">NESM_000709400</name>
</gene>
<dbReference type="AlphaFoldDB" id="A0AAW0EV34"/>
<protein>
    <submittedName>
        <fullName evidence="11">Phosphoglycan beta 1,3 galactosyltransferase</fullName>
    </submittedName>
</protein>
<feature type="transmembrane region" description="Helical" evidence="10">
    <location>
        <begin position="89"/>
        <end position="111"/>
    </location>
</feature>
<keyword evidence="3 11" id="KW-0328">Glycosyltransferase</keyword>
<dbReference type="InterPro" id="IPR002659">
    <property type="entry name" value="Glyco_trans_31"/>
</dbReference>
<comment type="subcellular location">
    <subcellularLocation>
        <location evidence="1">Golgi apparatus membrane</location>
        <topology evidence="1">Single-pass type II membrane protein</topology>
    </subcellularLocation>
</comment>
<evidence type="ECO:0000256" key="9">
    <source>
        <dbReference type="ARBA" id="ARBA00023136"/>
    </source>
</evidence>
<evidence type="ECO:0000256" key="1">
    <source>
        <dbReference type="ARBA" id="ARBA00004323"/>
    </source>
</evidence>